<dbReference type="EMBL" id="JASWJB010000044">
    <property type="protein sequence ID" value="KAK2606200.1"/>
    <property type="molecule type" value="Genomic_DNA"/>
</dbReference>
<protein>
    <submittedName>
        <fullName evidence="1">Uncharacterized protein</fullName>
    </submittedName>
</protein>
<evidence type="ECO:0000313" key="2">
    <source>
        <dbReference type="Proteomes" id="UP001251528"/>
    </source>
</evidence>
<gene>
    <name evidence="1" type="ORF">QQS21_003371</name>
</gene>
<evidence type="ECO:0000313" key="1">
    <source>
        <dbReference type="EMBL" id="KAK2606200.1"/>
    </source>
</evidence>
<sequence length="245" mass="26423">MKYRSTIPLLAAAVFVDTTIVPLPECNEDNCLRIANPKAYTAYSTVANTTTPTTKPATVSQIPDQTTTTTISVVNSDRAPYTETRYQDTIQNVTKLHTVTITQQNTQQKHQVAASPINKPARVGARSGSVRYSSVYSCVGAKPSTTTASVPTVTITVTQTVTAVVQTIYATVGTQTVLQTVATVPVTATYSTTIVSNVIANEDIIRPTATQTVEATETAVVVLKQRFRMQFTSSNQSSNLYAYTR</sequence>
<reference evidence="1" key="1">
    <citation type="submission" date="2023-06" db="EMBL/GenBank/DDBJ databases">
        <title>Conoideocrella luteorostrata (Hypocreales: Clavicipitaceae), a potential biocontrol fungus for elongate hemlock scale in United States Christmas tree production areas.</title>
        <authorList>
            <person name="Barrett H."/>
            <person name="Lovett B."/>
            <person name="Macias A.M."/>
            <person name="Stajich J.E."/>
            <person name="Kasson M.T."/>
        </authorList>
    </citation>
    <scope>NUCLEOTIDE SEQUENCE</scope>
    <source>
        <strain evidence="1">ARSEF 14590</strain>
    </source>
</reference>
<accession>A0AAJ0G0J8</accession>
<name>A0AAJ0G0J8_9HYPO</name>
<dbReference type="Proteomes" id="UP001251528">
    <property type="component" value="Unassembled WGS sequence"/>
</dbReference>
<keyword evidence="2" id="KW-1185">Reference proteome</keyword>
<organism evidence="1 2">
    <name type="scientific">Conoideocrella luteorostrata</name>
    <dbReference type="NCBI Taxonomy" id="1105319"/>
    <lineage>
        <taxon>Eukaryota</taxon>
        <taxon>Fungi</taxon>
        <taxon>Dikarya</taxon>
        <taxon>Ascomycota</taxon>
        <taxon>Pezizomycotina</taxon>
        <taxon>Sordariomycetes</taxon>
        <taxon>Hypocreomycetidae</taxon>
        <taxon>Hypocreales</taxon>
        <taxon>Clavicipitaceae</taxon>
        <taxon>Conoideocrella</taxon>
    </lineage>
</organism>
<dbReference type="AlphaFoldDB" id="A0AAJ0G0J8"/>
<comment type="caution">
    <text evidence="1">The sequence shown here is derived from an EMBL/GenBank/DDBJ whole genome shotgun (WGS) entry which is preliminary data.</text>
</comment>
<proteinExistence type="predicted"/>